<reference evidence="1" key="1">
    <citation type="submission" date="2022-06" db="EMBL/GenBank/DDBJ databases">
        <title>Rothia sp. isolated from sandalwood seedling.</title>
        <authorList>
            <person name="Tuikhar N."/>
            <person name="Kirdat K."/>
            <person name="Thorat V."/>
            <person name="Swetha P."/>
            <person name="Padma S."/>
            <person name="Sundararaj R."/>
            <person name="Yadav A."/>
        </authorList>
    </citation>
    <scope>NUCLEOTIDE SEQUENCE</scope>
    <source>
        <strain evidence="1">AR01</strain>
    </source>
</reference>
<evidence type="ECO:0000313" key="1">
    <source>
        <dbReference type="EMBL" id="MCP3426434.1"/>
    </source>
</evidence>
<keyword evidence="2" id="KW-1185">Reference proteome</keyword>
<gene>
    <name evidence="1" type="ORF">NBM05_10580</name>
</gene>
<name>A0A9X2HB80_9MICC</name>
<proteinExistence type="predicted"/>
<dbReference type="AlphaFoldDB" id="A0A9X2HB80"/>
<accession>A0A9X2HB80</accession>
<dbReference type="Proteomes" id="UP001139502">
    <property type="component" value="Unassembled WGS sequence"/>
</dbReference>
<protein>
    <submittedName>
        <fullName evidence="1">Uncharacterized protein</fullName>
    </submittedName>
</protein>
<organism evidence="1 2">
    <name type="scientific">Rothia santali</name>
    <dbReference type="NCBI Taxonomy" id="2949643"/>
    <lineage>
        <taxon>Bacteria</taxon>
        <taxon>Bacillati</taxon>
        <taxon>Actinomycetota</taxon>
        <taxon>Actinomycetes</taxon>
        <taxon>Micrococcales</taxon>
        <taxon>Micrococcaceae</taxon>
        <taxon>Rothia</taxon>
    </lineage>
</organism>
<dbReference type="RefSeq" id="WP_254167111.1">
    <property type="nucleotide sequence ID" value="NZ_JANAFB010000025.1"/>
</dbReference>
<dbReference type="EMBL" id="JANAFB010000025">
    <property type="protein sequence ID" value="MCP3426434.1"/>
    <property type="molecule type" value="Genomic_DNA"/>
</dbReference>
<comment type="caution">
    <text evidence="1">The sequence shown here is derived from an EMBL/GenBank/DDBJ whole genome shotgun (WGS) entry which is preliminary data.</text>
</comment>
<sequence>MPTTSSSPRPDFSAAVPVAGGYQAMSIQDYARVDSARTEFLNFLLAPSAAGRPVVEMAVDRAA</sequence>
<evidence type="ECO:0000313" key="2">
    <source>
        <dbReference type="Proteomes" id="UP001139502"/>
    </source>
</evidence>